<dbReference type="PANTHER" id="PTHR24148:SF64">
    <property type="entry name" value="HETEROKARYON INCOMPATIBILITY DOMAIN-CONTAINING PROTEIN"/>
    <property type="match status" value="1"/>
</dbReference>
<feature type="domain" description="Heterokaryon incompatibility" evidence="1">
    <location>
        <begin position="30"/>
        <end position="126"/>
    </location>
</feature>
<dbReference type="PANTHER" id="PTHR24148">
    <property type="entry name" value="ANKYRIN REPEAT DOMAIN-CONTAINING PROTEIN 39 HOMOLOG-RELATED"/>
    <property type="match status" value="1"/>
</dbReference>
<proteinExistence type="predicted"/>
<organism evidence="2 3">
    <name type="scientific">Friedmanniomyces endolithicus</name>
    <dbReference type="NCBI Taxonomy" id="329885"/>
    <lineage>
        <taxon>Eukaryota</taxon>
        <taxon>Fungi</taxon>
        <taxon>Dikarya</taxon>
        <taxon>Ascomycota</taxon>
        <taxon>Pezizomycotina</taxon>
        <taxon>Dothideomycetes</taxon>
        <taxon>Dothideomycetidae</taxon>
        <taxon>Mycosphaerellales</taxon>
        <taxon>Teratosphaeriaceae</taxon>
        <taxon>Friedmanniomyces</taxon>
    </lineage>
</organism>
<dbReference type="AlphaFoldDB" id="A0AAN6KNP9"/>
<dbReference type="InterPro" id="IPR010730">
    <property type="entry name" value="HET"/>
</dbReference>
<comment type="caution">
    <text evidence="2">The sequence shown here is derived from an EMBL/GenBank/DDBJ whole genome shotgun (WGS) entry which is preliminary data.</text>
</comment>
<reference evidence="2" key="1">
    <citation type="submission" date="2023-06" db="EMBL/GenBank/DDBJ databases">
        <title>Black Yeasts Isolated from many extreme environments.</title>
        <authorList>
            <person name="Coleine C."/>
            <person name="Stajich J.E."/>
            <person name="Selbmann L."/>
        </authorList>
    </citation>
    <scope>NUCLEOTIDE SEQUENCE</scope>
    <source>
        <strain evidence="2">CCFEE 5200</strain>
    </source>
</reference>
<evidence type="ECO:0000313" key="3">
    <source>
        <dbReference type="Proteomes" id="UP001175353"/>
    </source>
</evidence>
<dbReference type="Proteomes" id="UP001175353">
    <property type="component" value="Unassembled WGS sequence"/>
</dbReference>
<evidence type="ECO:0000313" key="2">
    <source>
        <dbReference type="EMBL" id="KAK0992703.1"/>
    </source>
</evidence>
<name>A0AAN6KNP9_9PEZI</name>
<sequence length="533" mass="60762">MDGNKLRCSRDVITLPDETGLPSTSPGQEYDALSYVWGSERESKTIYCDGKLTEVPTTLAPALREIWKLCPETRIWADSLCINQWDVKGKNGQVAMMDRVYHCSRRVLVWLDFEDGQPAFDVLKSVLITADRNVDKREIRLAKSALVLCEGRTMEWTDFRKAIALLCQEIRHPGSEFGRKMVYLERFLRFADSAGREPVTGLTDLLLQNWYRGAFDPRDKFYALTSERVLKNVQEIPAIDYDTSVSSLFIRVARTCINTDKNLSTLRIAGMEHRCKFCALGWNHNYLHTHDYVPSWVPNWTQYESYSLGTRNISQTMEMLCARDPPHQDVTDSSDLLELRGFALGILKLHVVEYPRSRDRTTSRVILQAGWWLYSLPQPFQRGGSAATVRGTMQLLKASDDTHDSCRVCRHTSPPKGADNLMWFQYGSYKHYLGPHQSTAGRSIPDEAQSGDWLCQLDGSNAPFVLRPALQCFAAFLDKVRLEQRKPQGTIVDYRGESGEFVLVGESSYDWNEEFGARPGWRSTFIEGGFLLT</sequence>
<gene>
    <name evidence="2" type="ORF">LTR91_008259</name>
</gene>
<evidence type="ECO:0000259" key="1">
    <source>
        <dbReference type="Pfam" id="PF06985"/>
    </source>
</evidence>
<keyword evidence="3" id="KW-1185">Reference proteome</keyword>
<protein>
    <recommendedName>
        <fullName evidence="1">Heterokaryon incompatibility domain-containing protein</fullName>
    </recommendedName>
</protein>
<dbReference type="InterPro" id="IPR052895">
    <property type="entry name" value="HetReg/Transcr_Mod"/>
</dbReference>
<dbReference type="Pfam" id="PF06985">
    <property type="entry name" value="HET"/>
    <property type="match status" value="1"/>
</dbReference>
<dbReference type="EMBL" id="JAUJLE010000062">
    <property type="protein sequence ID" value="KAK0992703.1"/>
    <property type="molecule type" value="Genomic_DNA"/>
</dbReference>
<accession>A0AAN6KNP9</accession>